<proteinExistence type="predicted"/>
<feature type="transmembrane region" description="Helical" evidence="1">
    <location>
        <begin position="12"/>
        <end position="40"/>
    </location>
</feature>
<protein>
    <submittedName>
        <fullName evidence="2">Putative membrane protein</fullName>
    </submittedName>
</protein>
<feature type="transmembrane region" description="Helical" evidence="1">
    <location>
        <begin position="69"/>
        <end position="86"/>
    </location>
</feature>
<keyword evidence="3" id="KW-1185">Reference proteome</keyword>
<dbReference type="STRING" id="856793.MICA_2270"/>
<dbReference type="RefSeq" id="WP_014103796.1">
    <property type="nucleotide sequence ID" value="NC_016026.1"/>
</dbReference>
<dbReference type="OrthoDB" id="9832205at2"/>
<keyword evidence="1" id="KW-0472">Membrane</keyword>
<feature type="transmembrane region" description="Helical" evidence="1">
    <location>
        <begin position="92"/>
        <end position="114"/>
    </location>
</feature>
<keyword evidence="1" id="KW-1133">Transmembrane helix</keyword>
<dbReference type="AlphaFoldDB" id="G2KT29"/>
<dbReference type="HOGENOM" id="CLU_2106120_0_0_5"/>
<reference evidence="2 3" key="1">
    <citation type="journal article" date="2011" name="BMC Genomics">
        <title>Genomic insights into an obligate epibiotic bacterial predator: Micavibrio aeruginosavorus ARL-13.</title>
        <authorList>
            <person name="Wang Z."/>
            <person name="Kadouri D."/>
            <person name="Wu M."/>
        </authorList>
    </citation>
    <scope>NUCLEOTIDE SEQUENCE [LARGE SCALE GENOMIC DNA]</scope>
    <source>
        <strain evidence="2 3">ARL-13</strain>
    </source>
</reference>
<gene>
    <name evidence="2" type="ordered locus">MICA_2270</name>
</gene>
<dbReference type="Proteomes" id="UP000009286">
    <property type="component" value="Chromosome"/>
</dbReference>
<organism evidence="2 3">
    <name type="scientific">Micavibrio aeruginosavorus (strain ARL-13)</name>
    <dbReference type="NCBI Taxonomy" id="856793"/>
    <lineage>
        <taxon>Bacteria</taxon>
        <taxon>Pseudomonadati</taxon>
        <taxon>Bdellovibrionota</taxon>
        <taxon>Bdellovibrionia</taxon>
        <taxon>Bdellovibrionales</taxon>
        <taxon>Pseudobdellovibrionaceae</taxon>
        <taxon>Micavibrio</taxon>
    </lineage>
</organism>
<accession>G2KT29</accession>
<evidence type="ECO:0000313" key="2">
    <source>
        <dbReference type="EMBL" id="AEP10573.1"/>
    </source>
</evidence>
<name>G2KT29_MICAA</name>
<keyword evidence="1" id="KW-0812">Transmembrane</keyword>
<evidence type="ECO:0000256" key="1">
    <source>
        <dbReference type="SAM" id="Phobius"/>
    </source>
</evidence>
<dbReference type="KEGG" id="mai:MICA_2270"/>
<sequence>MTALLYQWIDLIWIPIAMVVVHRGQVLKSLAFILTCILTLRTQIEIMESIGKGDGILHWLDMGLYERGLIIYGLLIGVFLVLAHFSPHTRGVIFLAATLSLYVLGLCVSMLAMVF</sequence>
<dbReference type="EMBL" id="CP002382">
    <property type="protein sequence ID" value="AEP10573.1"/>
    <property type="molecule type" value="Genomic_DNA"/>
</dbReference>
<evidence type="ECO:0000313" key="3">
    <source>
        <dbReference type="Proteomes" id="UP000009286"/>
    </source>
</evidence>